<keyword evidence="3" id="KW-1185">Reference proteome</keyword>
<dbReference type="KEGG" id="rhoz:GXP67_19155"/>
<organism evidence="2 3">
    <name type="scientific">Rhodocytophaga rosea</name>
    <dbReference type="NCBI Taxonomy" id="2704465"/>
    <lineage>
        <taxon>Bacteria</taxon>
        <taxon>Pseudomonadati</taxon>
        <taxon>Bacteroidota</taxon>
        <taxon>Cytophagia</taxon>
        <taxon>Cytophagales</taxon>
        <taxon>Rhodocytophagaceae</taxon>
        <taxon>Rhodocytophaga</taxon>
    </lineage>
</organism>
<dbReference type="InterPro" id="IPR024775">
    <property type="entry name" value="DinB-like"/>
</dbReference>
<dbReference type="AlphaFoldDB" id="A0A6C0GLU7"/>
<dbReference type="RefSeq" id="WP_162444621.1">
    <property type="nucleotide sequence ID" value="NZ_CP048222.1"/>
</dbReference>
<dbReference type="SUPFAM" id="SSF109854">
    <property type="entry name" value="DinB/YfiT-like putative metalloenzymes"/>
    <property type="match status" value="1"/>
</dbReference>
<feature type="domain" description="DinB-like" evidence="1">
    <location>
        <begin position="29"/>
        <end position="166"/>
    </location>
</feature>
<dbReference type="NCBIfam" id="NF009807">
    <property type="entry name" value="PRK13291.1"/>
    <property type="match status" value="1"/>
</dbReference>
<dbReference type="Gene3D" id="1.20.120.450">
    <property type="entry name" value="dinb family like domain"/>
    <property type="match status" value="1"/>
</dbReference>
<evidence type="ECO:0000313" key="2">
    <source>
        <dbReference type="EMBL" id="QHT68610.1"/>
    </source>
</evidence>
<evidence type="ECO:0000259" key="1">
    <source>
        <dbReference type="Pfam" id="PF12867"/>
    </source>
</evidence>
<keyword evidence="2" id="KW-0378">Hydrolase</keyword>
<dbReference type="GO" id="GO:0016787">
    <property type="term" value="F:hydrolase activity"/>
    <property type="evidence" value="ECO:0007669"/>
    <property type="project" value="UniProtKB-KW"/>
</dbReference>
<dbReference type="InterPro" id="IPR034660">
    <property type="entry name" value="DinB/YfiT-like"/>
</dbReference>
<name>A0A6C0GLU7_9BACT</name>
<sequence>MEHLQYPIGRFSAQTNYTAKEIQALITTMERSPERYHTLLLPLTEQELAKTYRSGSWTVRQLLHHVADVHMLNFLRIKKTLTEENYIATTIEMNAWALTSDSLTAPVDYSLLMLEGINKRFVYVVKSMSEEDFSKSYYHPVRQMQFDLRQAVHMAVWHLEHHQAHIELALGLTPHKFNLEQVAETIN</sequence>
<proteinExistence type="predicted"/>
<reference evidence="2 3" key="1">
    <citation type="submission" date="2020-01" db="EMBL/GenBank/DDBJ databases">
        <authorList>
            <person name="Kim M.K."/>
        </authorList>
    </citation>
    <scope>NUCLEOTIDE SEQUENCE [LARGE SCALE GENOMIC DNA]</scope>
    <source>
        <strain evidence="2 3">172606-1</strain>
    </source>
</reference>
<protein>
    <submittedName>
        <fullName evidence="2">Putative metal-dependent hydrolase</fullName>
    </submittedName>
</protein>
<accession>A0A6C0GLU7</accession>
<dbReference type="Proteomes" id="UP000480178">
    <property type="component" value="Chromosome"/>
</dbReference>
<dbReference type="Pfam" id="PF12867">
    <property type="entry name" value="DinB_2"/>
    <property type="match status" value="1"/>
</dbReference>
<evidence type="ECO:0000313" key="3">
    <source>
        <dbReference type="Proteomes" id="UP000480178"/>
    </source>
</evidence>
<gene>
    <name evidence="2" type="ORF">GXP67_19155</name>
</gene>
<dbReference type="EMBL" id="CP048222">
    <property type="protein sequence ID" value="QHT68610.1"/>
    <property type="molecule type" value="Genomic_DNA"/>
</dbReference>